<reference evidence="5 6" key="1">
    <citation type="journal article" date="2020" name="Nature">
        <title>Bacterial chemolithoautotrophy via manganese oxidation.</title>
        <authorList>
            <person name="Yu H."/>
            <person name="Leadbetter J.R."/>
        </authorList>
    </citation>
    <scope>NUCLEOTIDE SEQUENCE [LARGE SCALE GENOMIC DNA]</scope>
    <source>
        <strain evidence="5 6">RBP-1</strain>
    </source>
</reference>
<evidence type="ECO:0000259" key="4">
    <source>
        <dbReference type="Pfam" id="PF01370"/>
    </source>
</evidence>
<dbReference type="PANTHER" id="PTHR43103:SF5">
    <property type="entry name" value="4-EPIMERASE, PUTATIVE (AFU_ORTHOLOGUE AFUA_7G00360)-RELATED"/>
    <property type="match status" value="1"/>
</dbReference>
<proteinExistence type="inferred from homology"/>
<evidence type="ECO:0000256" key="1">
    <source>
        <dbReference type="ARBA" id="ARBA00007637"/>
    </source>
</evidence>
<dbReference type="Gene3D" id="3.40.50.720">
    <property type="entry name" value="NAD(P)-binding Rossmann-like Domain"/>
    <property type="match status" value="1"/>
</dbReference>
<dbReference type="AlphaFoldDB" id="A0A7X6I7S4"/>
<dbReference type="InterPro" id="IPR001509">
    <property type="entry name" value="Epimerase_deHydtase"/>
</dbReference>
<comment type="caution">
    <text evidence="5">The sequence shown here is derived from an EMBL/GenBank/DDBJ whole genome shotgun (WGS) entry which is preliminary data.</text>
</comment>
<keyword evidence="6" id="KW-1185">Reference proteome</keyword>
<dbReference type="Proteomes" id="UP000521868">
    <property type="component" value="Unassembled WGS sequence"/>
</dbReference>
<comment type="similarity">
    <text evidence="1">Belongs to the NAD(P)-dependent epimerase/dehydratase family.</text>
</comment>
<evidence type="ECO:0000313" key="6">
    <source>
        <dbReference type="Proteomes" id="UP000521868"/>
    </source>
</evidence>
<protein>
    <submittedName>
        <fullName evidence="5">NAD(P)-dependent oxidoreductase</fullName>
    </submittedName>
</protein>
<name>A0A7X6I7S4_9BURK</name>
<sequence length="282" mass="30998">MAAPFNEASALRVLITGAAGNIGRTLRAHLKGRYALLRLTDIAPQEDAGPGEEVATVDIGDMAALENSMRGIDCVIHLAGVPEEAPWDKVLPLNIEGCYNVFEAARRAGVRRVVFASSNHAVGFHRRETFIDTRVEPRPDGRYGVSKVFGEAVGRLYADKYGLSVACLRIGSFRPDNRPSESRHLLTWISHRDMAQLARRCLEHPGYHFVMAYGVSDNLRSRWDNTPAKFLGYRPQDNAEDFAAHVLATSPPEDPIAAQFHGGMYCPIEFVGDTSRIDGGPP</sequence>
<dbReference type="GO" id="GO:0016491">
    <property type="term" value="F:oxidoreductase activity"/>
    <property type="evidence" value="ECO:0007669"/>
    <property type="project" value="UniProtKB-KW"/>
</dbReference>
<gene>
    <name evidence="5" type="ORF">RAMLITH_18545</name>
</gene>
<dbReference type="InterPro" id="IPR036291">
    <property type="entry name" value="NAD(P)-bd_dom_sf"/>
</dbReference>
<keyword evidence="2" id="KW-0560">Oxidoreductase</keyword>
<evidence type="ECO:0000256" key="3">
    <source>
        <dbReference type="ARBA" id="ARBA00023027"/>
    </source>
</evidence>
<dbReference type="RefSeq" id="WP_168108950.1">
    <property type="nucleotide sequence ID" value="NZ_VTOX01000007.1"/>
</dbReference>
<dbReference type="Pfam" id="PF01370">
    <property type="entry name" value="Epimerase"/>
    <property type="match status" value="1"/>
</dbReference>
<evidence type="ECO:0000256" key="2">
    <source>
        <dbReference type="ARBA" id="ARBA00023002"/>
    </source>
</evidence>
<dbReference type="PANTHER" id="PTHR43103">
    <property type="entry name" value="NUCLEOSIDE-DIPHOSPHATE-SUGAR EPIMERASE"/>
    <property type="match status" value="1"/>
</dbReference>
<organism evidence="5 6">
    <name type="scientific">Ramlibacter lithotrophicus</name>
    <dbReference type="NCBI Taxonomy" id="2606681"/>
    <lineage>
        <taxon>Bacteria</taxon>
        <taxon>Pseudomonadati</taxon>
        <taxon>Pseudomonadota</taxon>
        <taxon>Betaproteobacteria</taxon>
        <taxon>Burkholderiales</taxon>
        <taxon>Comamonadaceae</taxon>
        <taxon>Ramlibacter</taxon>
    </lineage>
</organism>
<evidence type="ECO:0000313" key="5">
    <source>
        <dbReference type="EMBL" id="NKE67826.1"/>
    </source>
</evidence>
<dbReference type="EMBL" id="VTOX01000007">
    <property type="protein sequence ID" value="NKE67826.1"/>
    <property type="molecule type" value="Genomic_DNA"/>
</dbReference>
<accession>A0A7X6I7S4</accession>
<keyword evidence="3" id="KW-0520">NAD</keyword>
<dbReference type="SUPFAM" id="SSF51735">
    <property type="entry name" value="NAD(P)-binding Rossmann-fold domains"/>
    <property type="match status" value="1"/>
</dbReference>
<feature type="domain" description="NAD-dependent epimerase/dehydratase" evidence="4">
    <location>
        <begin position="13"/>
        <end position="175"/>
    </location>
</feature>